<organism evidence="11 12">
    <name type="scientific">Halteria grandinella</name>
    <dbReference type="NCBI Taxonomy" id="5974"/>
    <lineage>
        <taxon>Eukaryota</taxon>
        <taxon>Sar</taxon>
        <taxon>Alveolata</taxon>
        <taxon>Ciliophora</taxon>
        <taxon>Intramacronucleata</taxon>
        <taxon>Spirotrichea</taxon>
        <taxon>Stichotrichia</taxon>
        <taxon>Sporadotrichida</taxon>
        <taxon>Halteriidae</taxon>
        <taxon>Halteria</taxon>
    </lineage>
</organism>
<dbReference type="PANTHER" id="PTHR14467:SF0">
    <property type="entry name" value="PROTEIN ARV1"/>
    <property type="match status" value="1"/>
</dbReference>
<dbReference type="GO" id="GO:0005794">
    <property type="term" value="C:Golgi apparatus"/>
    <property type="evidence" value="ECO:0007669"/>
    <property type="project" value="TreeGrafter"/>
</dbReference>
<evidence type="ECO:0000256" key="9">
    <source>
        <dbReference type="ARBA" id="ARBA00023136"/>
    </source>
</evidence>
<feature type="transmembrane region" description="Helical" evidence="10">
    <location>
        <begin position="198"/>
        <end position="222"/>
    </location>
</feature>
<dbReference type="Proteomes" id="UP000785679">
    <property type="component" value="Unassembled WGS sequence"/>
</dbReference>
<dbReference type="GO" id="GO:0032366">
    <property type="term" value="P:intracellular sterol transport"/>
    <property type="evidence" value="ECO:0007669"/>
    <property type="project" value="UniProtKB-UniRule"/>
</dbReference>
<comment type="function">
    <text evidence="10">Regulates also the sphingolipid metabolism.</text>
</comment>
<name>A0A8J8SWU7_HALGN</name>
<dbReference type="EMBL" id="RRYP01018207">
    <property type="protein sequence ID" value="TNV73729.1"/>
    <property type="molecule type" value="Genomic_DNA"/>
</dbReference>
<keyword evidence="10" id="KW-0746">Sphingolipid metabolism</keyword>
<comment type="subcellular location">
    <subcellularLocation>
        <location evidence="1 10">Endoplasmic reticulum membrane</location>
        <topology evidence="1 10">Multi-pass membrane protein</topology>
    </subcellularLocation>
</comment>
<evidence type="ECO:0000313" key="11">
    <source>
        <dbReference type="EMBL" id="TNV73729.1"/>
    </source>
</evidence>
<dbReference type="GO" id="GO:0005789">
    <property type="term" value="C:endoplasmic reticulum membrane"/>
    <property type="evidence" value="ECO:0007669"/>
    <property type="project" value="UniProtKB-SubCell"/>
</dbReference>
<reference evidence="11" key="1">
    <citation type="submission" date="2019-06" db="EMBL/GenBank/DDBJ databases">
        <authorList>
            <person name="Zheng W."/>
        </authorList>
    </citation>
    <scope>NUCLEOTIDE SEQUENCE</scope>
    <source>
        <strain evidence="11">QDHG01</strain>
    </source>
</reference>
<keyword evidence="5 10" id="KW-0256">Endoplasmic reticulum</keyword>
<evidence type="ECO:0000256" key="6">
    <source>
        <dbReference type="ARBA" id="ARBA00022989"/>
    </source>
</evidence>
<keyword evidence="9 10" id="KW-0472">Membrane</keyword>
<proteinExistence type="inferred from homology"/>
<evidence type="ECO:0000256" key="10">
    <source>
        <dbReference type="RuleBase" id="RU368065"/>
    </source>
</evidence>
<keyword evidence="4 10" id="KW-0812">Transmembrane</keyword>
<keyword evidence="3 10" id="KW-0813">Transport</keyword>
<comment type="function">
    <text evidence="10">Mediator of sterol homeostasis involved in sterol uptake, trafficking and distribution into membranes.</text>
</comment>
<dbReference type="GO" id="GO:0097036">
    <property type="term" value="P:regulation of plasma membrane sterol distribution"/>
    <property type="evidence" value="ECO:0007669"/>
    <property type="project" value="UniProtKB-UniRule"/>
</dbReference>
<dbReference type="AlphaFoldDB" id="A0A8J8SWU7"/>
<dbReference type="OrthoDB" id="2192830at2759"/>
<evidence type="ECO:0000256" key="8">
    <source>
        <dbReference type="ARBA" id="ARBA00023098"/>
    </source>
</evidence>
<evidence type="ECO:0000256" key="1">
    <source>
        <dbReference type="ARBA" id="ARBA00004477"/>
    </source>
</evidence>
<keyword evidence="6 10" id="KW-1133">Transmembrane helix</keyword>
<keyword evidence="7 10" id="KW-0445">Lipid transport</keyword>
<evidence type="ECO:0000256" key="4">
    <source>
        <dbReference type="ARBA" id="ARBA00022692"/>
    </source>
</evidence>
<evidence type="ECO:0000256" key="5">
    <source>
        <dbReference type="ARBA" id="ARBA00022824"/>
    </source>
</evidence>
<protein>
    <recommendedName>
        <fullName evidence="10">Protein ARV</fullName>
    </recommendedName>
</protein>
<dbReference type="GO" id="GO:0016125">
    <property type="term" value="P:sterol metabolic process"/>
    <property type="evidence" value="ECO:0007669"/>
    <property type="project" value="UniProtKB-UniRule"/>
</dbReference>
<evidence type="ECO:0000256" key="3">
    <source>
        <dbReference type="ARBA" id="ARBA00022448"/>
    </source>
</evidence>
<dbReference type="GO" id="GO:0032541">
    <property type="term" value="C:cortical endoplasmic reticulum"/>
    <property type="evidence" value="ECO:0007669"/>
    <property type="project" value="TreeGrafter"/>
</dbReference>
<feature type="transmembrane region" description="Helical" evidence="10">
    <location>
        <begin position="159"/>
        <end position="177"/>
    </location>
</feature>
<feature type="transmembrane region" description="Helical" evidence="10">
    <location>
        <begin position="73"/>
        <end position="90"/>
    </location>
</feature>
<comment type="caution">
    <text evidence="11">The sequence shown here is derived from an EMBL/GenBank/DDBJ whole genome shotgun (WGS) entry which is preliminary data.</text>
</comment>
<dbReference type="Pfam" id="PF04161">
    <property type="entry name" value="Arv1"/>
    <property type="match status" value="1"/>
</dbReference>
<evidence type="ECO:0000256" key="2">
    <source>
        <dbReference type="ARBA" id="ARBA00009187"/>
    </source>
</evidence>
<evidence type="ECO:0000313" key="12">
    <source>
        <dbReference type="Proteomes" id="UP000785679"/>
    </source>
</evidence>
<gene>
    <name evidence="11" type="ORF">FGO68_gene14929</name>
</gene>
<keyword evidence="12" id="KW-1185">Reference proteome</keyword>
<dbReference type="GO" id="GO:0006665">
    <property type="term" value="P:sphingolipid metabolic process"/>
    <property type="evidence" value="ECO:0007669"/>
    <property type="project" value="UniProtKB-UniRule"/>
</dbReference>
<evidence type="ECO:0000256" key="7">
    <source>
        <dbReference type="ARBA" id="ARBA00023055"/>
    </source>
</evidence>
<keyword evidence="8 10" id="KW-0443">Lipid metabolism</keyword>
<sequence>MSLNVCVQCGAKVRRLIRKLQFDNYCLEKCPDCQQEADRFLEYERNLKILNILLCNPQIYRHIFFNHDTIKKIGKYCILFTLCLLFMLYWHQSRERNIQLGLVNLTPAAFVAQSLNRTAAETFSVMNQTDCIDNCSISLNQRKLKILSTIDLSLVKKTAVQHLSYILTVVVITYLIKKFQFMRRSTLQAKTNVQNFELFMRIWYVFILSNVGLLGIGIEVVWNYPPLFFVILRTYSFYSNFICIGAIINLQIEKLISVFIIMAGYFASQACLSLYTSNGFGSFGSTIMTAFSRDIDNLSSLQDAEMY</sequence>
<accession>A0A8J8SWU7</accession>
<comment type="similarity">
    <text evidence="2 10">Belongs to the ARV1 family.</text>
</comment>
<feature type="transmembrane region" description="Helical" evidence="10">
    <location>
        <begin position="255"/>
        <end position="275"/>
    </location>
</feature>
<feature type="transmembrane region" description="Helical" evidence="10">
    <location>
        <begin position="228"/>
        <end position="248"/>
    </location>
</feature>
<dbReference type="PANTHER" id="PTHR14467">
    <property type="entry name" value="ARV1"/>
    <property type="match status" value="1"/>
</dbReference>
<dbReference type="InterPro" id="IPR007290">
    <property type="entry name" value="Arv1"/>
</dbReference>